<evidence type="ECO:0000313" key="2">
    <source>
        <dbReference type="Proteomes" id="UP000006329"/>
    </source>
</evidence>
<dbReference type="EMBL" id="AHON02000075">
    <property type="protein sequence ID" value="EKO32290.1"/>
    <property type="molecule type" value="Genomic_DNA"/>
</dbReference>
<gene>
    <name evidence="1" type="ORF">LEP1GSC179_0069</name>
</gene>
<dbReference type="NCBIfam" id="NF047533">
    <property type="entry name" value="LBL_2463_fam"/>
    <property type="match status" value="1"/>
</dbReference>
<organism evidence="1 2">
    <name type="scientific">Leptospira santarosai str. MOR084</name>
    <dbReference type="NCBI Taxonomy" id="1049984"/>
    <lineage>
        <taxon>Bacteria</taxon>
        <taxon>Pseudomonadati</taxon>
        <taxon>Spirochaetota</taxon>
        <taxon>Spirochaetia</taxon>
        <taxon>Leptospirales</taxon>
        <taxon>Leptospiraceae</taxon>
        <taxon>Leptospira</taxon>
    </lineage>
</organism>
<dbReference type="Proteomes" id="UP000006329">
    <property type="component" value="Unassembled WGS sequence"/>
</dbReference>
<comment type="caution">
    <text evidence="1">The sequence shown here is derived from an EMBL/GenBank/DDBJ whole genome shotgun (WGS) entry which is preliminary data.</text>
</comment>
<reference evidence="1" key="1">
    <citation type="submission" date="2012-10" db="EMBL/GenBank/DDBJ databases">
        <authorList>
            <person name="Harkins D.M."/>
            <person name="Durkin A.S."/>
            <person name="Brinkac L.M."/>
            <person name="Haft D.H."/>
            <person name="Selengut J.D."/>
            <person name="Sanka R."/>
            <person name="DePew J."/>
            <person name="Purushe J."/>
            <person name="Matthias M.A."/>
            <person name="Vinetz J.M."/>
            <person name="Sutton G.G."/>
            <person name="Nierman W.C."/>
            <person name="Fouts D.E."/>
        </authorList>
    </citation>
    <scope>NUCLEOTIDE SEQUENCE [LARGE SCALE GENOMIC DNA]</scope>
    <source>
        <strain evidence="1">MOR084</strain>
    </source>
</reference>
<dbReference type="Gene3D" id="3.40.630.30">
    <property type="match status" value="1"/>
</dbReference>
<protein>
    <submittedName>
        <fullName evidence="1">Uncharacterized protein</fullName>
    </submittedName>
</protein>
<evidence type="ECO:0000313" key="1">
    <source>
        <dbReference type="EMBL" id="EKO32290.1"/>
    </source>
</evidence>
<name>A0A0E2BLW1_9LEPT</name>
<proteinExistence type="predicted"/>
<dbReference type="AlphaFoldDB" id="A0A0E2BLW1"/>
<dbReference type="RefSeq" id="WP_004476231.1">
    <property type="nucleotide sequence ID" value="NZ_AHON02000075.1"/>
</dbReference>
<keyword evidence="2" id="KW-1185">Reference proteome</keyword>
<sequence>MSYYQLNNSLNENFSKTESNNSIQYLHCNYETNVKLIERARDFVHTQYSKLEYIGYDPEFDRQFDKNGLSQYFIAIDSEEKIHATSRILTRGEFGLPIEYAIRQDTKERLKIEDGNIAEMNSFAALSVSVGIKVLILSAEYVIKKKFITTYGLYDVERPTIGRLYNRFGAVDSKSHPYKIYFPGYGKYKNGKFKPTEWIIQVSDIAKIIAKISHK</sequence>
<accession>A0A0E2BLW1</accession>